<name>A0A2P5AB26_PARAD</name>
<accession>A0A2P5AB26</accession>
<evidence type="ECO:0000313" key="1">
    <source>
        <dbReference type="EMBL" id="PON33752.1"/>
    </source>
</evidence>
<organism evidence="1 2">
    <name type="scientific">Parasponia andersonii</name>
    <name type="common">Sponia andersonii</name>
    <dbReference type="NCBI Taxonomy" id="3476"/>
    <lineage>
        <taxon>Eukaryota</taxon>
        <taxon>Viridiplantae</taxon>
        <taxon>Streptophyta</taxon>
        <taxon>Embryophyta</taxon>
        <taxon>Tracheophyta</taxon>
        <taxon>Spermatophyta</taxon>
        <taxon>Magnoliopsida</taxon>
        <taxon>eudicotyledons</taxon>
        <taxon>Gunneridae</taxon>
        <taxon>Pentapetalae</taxon>
        <taxon>rosids</taxon>
        <taxon>fabids</taxon>
        <taxon>Rosales</taxon>
        <taxon>Cannabaceae</taxon>
        <taxon>Parasponia</taxon>
    </lineage>
</organism>
<dbReference type="Proteomes" id="UP000237105">
    <property type="component" value="Unassembled WGS sequence"/>
</dbReference>
<sequence>MLVWWACITKMFPSATQKIGKIEKTIFYSFWILLEAWNCALSSSAQPLTMLDPISSSNH</sequence>
<reference evidence="2" key="1">
    <citation type="submission" date="2016-06" db="EMBL/GenBank/DDBJ databases">
        <title>Parallel loss of symbiosis genes in relatives of nitrogen-fixing non-legume Parasponia.</title>
        <authorList>
            <person name="Van Velzen R."/>
            <person name="Holmer R."/>
            <person name="Bu F."/>
            <person name="Rutten L."/>
            <person name="Van Zeijl A."/>
            <person name="Liu W."/>
            <person name="Santuari L."/>
            <person name="Cao Q."/>
            <person name="Sharma T."/>
            <person name="Shen D."/>
            <person name="Roswanjaya Y."/>
            <person name="Wardhani T."/>
            <person name="Kalhor M.S."/>
            <person name="Jansen J."/>
            <person name="Van den Hoogen J."/>
            <person name="Gungor B."/>
            <person name="Hartog M."/>
            <person name="Hontelez J."/>
            <person name="Verver J."/>
            <person name="Yang W.-C."/>
            <person name="Schijlen E."/>
            <person name="Repin R."/>
            <person name="Schilthuizen M."/>
            <person name="Schranz E."/>
            <person name="Heidstra R."/>
            <person name="Miyata K."/>
            <person name="Fedorova E."/>
            <person name="Kohlen W."/>
            <person name="Bisseling T."/>
            <person name="Smit S."/>
            <person name="Geurts R."/>
        </authorList>
    </citation>
    <scope>NUCLEOTIDE SEQUENCE [LARGE SCALE GENOMIC DNA]</scope>
    <source>
        <strain evidence="2">cv. WU1-14</strain>
    </source>
</reference>
<comment type="caution">
    <text evidence="1">The sequence shown here is derived from an EMBL/GenBank/DDBJ whole genome shotgun (WGS) entry which is preliminary data.</text>
</comment>
<keyword evidence="2" id="KW-1185">Reference proteome</keyword>
<dbReference type="AlphaFoldDB" id="A0A2P5AB26"/>
<dbReference type="EMBL" id="JXTB01000707">
    <property type="protein sequence ID" value="PON33752.1"/>
    <property type="molecule type" value="Genomic_DNA"/>
</dbReference>
<gene>
    <name evidence="1" type="ORF">PanWU01x14_350240</name>
</gene>
<proteinExistence type="predicted"/>
<evidence type="ECO:0000313" key="2">
    <source>
        <dbReference type="Proteomes" id="UP000237105"/>
    </source>
</evidence>
<protein>
    <submittedName>
        <fullName evidence="1">Uncharacterized protein</fullName>
    </submittedName>
</protein>